<evidence type="ECO:0000259" key="5">
    <source>
        <dbReference type="PROSITE" id="PS50865"/>
    </source>
</evidence>
<dbReference type="Pfam" id="PF01753">
    <property type="entry name" value="zf-MYND"/>
    <property type="match status" value="1"/>
</dbReference>
<protein>
    <recommendedName>
        <fullName evidence="5">MYND-type domain-containing protein</fullName>
    </recommendedName>
</protein>
<dbReference type="InterPro" id="IPR002893">
    <property type="entry name" value="Znf_MYND"/>
</dbReference>
<proteinExistence type="predicted"/>
<evidence type="ECO:0000313" key="7">
    <source>
        <dbReference type="Proteomes" id="UP001362999"/>
    </source>
</evidence>
<keyword evidence="7" id="KW-1185">Reference proteome</keyword>
<feature type="domain" description="MYND-type" evidence="5">
    <location>
        <begin position="356"/>
        <end position="420"/>
    </location>
</feature>
<name>A0AAV9ZQR3_9AGAR</name>
<dbReference type="EMBL" id="JAWWNJ010000119">
    <property type="protein sequence ID" value="KAK6988849.1"/>
    <property type="molecule type" value="Genomic_DNA"/>
</dbReference>
<organism evidence="6 7">
    <name type="scientific">Favolaschia claudopus</name>
    <dbReference type="NCBI Taxonomy" id="2862362"/>
    <lineage>
        <taxon>Eukaryota</taxon>
        <taxon>Fungi</taxon>
        <taxon>Dikarya</taxon>
        <taxon>Basidiomycota</taxon>
        <taxon>Agaricomycotina</taxon>
        <taxon>Agaricomycetes</taxon>
        <taxon>Agaricomycetidae</taxon>
        <taxon>Agaricales</taxon>
        <taxon>Marasmiineae</taxon>
        <taxon>Mycenaceae</taxon>
        <taxon>Favolaschia</taxon>
    </lineage>
</organism>
<dbReference type="AlphaFoldDB" id="A0AAV9ZQR3"/>
<keyword evidence="3" id="KW-0862">Zinc</keyword>
<evidence type="ECO:0000256" key="4">
    <source>
        <dbReference type="PROSITE-ProRule" id="PRU00134"/>
    </source>
</evidence>
<accession>A0AAV9ZQR3</accession>
<gene>
    <name evidence="6" type="ORF">R3P38DRAFT_236443</name>
</gene>
<dbReference type="Gene3D" id="6.10.140.2220">
    <property type="match status" value="1"/>
</dbReference>
<dbReference type="PROSITE" id="PS50865">
    <property type="entry name" value="ZF_MYND_2"/>
    <property type="match status" value="1"/>
</dbReference>
<dbReference type="GO" id="GO:0008270">
    <property type="term" value="F:zinc ion binding"/>
    <property type="evidence" value="ECO:0007669"/>
    <property type="project" value="UniProtKB-KW"/>
</dbReference>
<sequence>MAQNSSDPHPFLQLIFQSLRKPLESPFCHVTYTWAIATSYPPMLKSKEIAHPVMQDLAKSLITFFSCAFDAPTRDGLESKLFRQPCRCLTIFPYRELAECHEHPGPRFEFRTGTLRIDNLAGFITLVAEFTDRLLSVTQVSQKGEVRAWRRRTAELVEKHSDGLGQSFLIWLKSGRSDDAQIFALFGTMLELEPKLFQQLESSEHLRLAWADRFQQLIRAESSSGTQIRSPRIDLIFHGAGCVAKVAIVQLNCRTNAYQKNPAYKIRFRACFSPIQPLYEDICRLLSMMSKAGERVQKGVVGDVLRIGFFGFHLYEFLPSEGLPISPLIIQAMERLPKLPQEWPLFEQYLLIKERCSNHLRHSDFDPNHPKHDFRYVIKERVEKKDRMRACSGCKASYYCSKQCQRESWNAETLPHRKICPVLKKILKVHEASDNKASEPPTQNAYEMAGITKAEIGEAFDYVVAMLQHFSSYKDWVPPFTIDP</sequence>
<evidence type="ECO:0000256" key="2">
    <source>
        <dbReference type="ARBA" id="ARBA00022771"/>
    </source>
</evidence>
<evidence type="ECO:0000256" key="1">
    <source>
        <dbReference type="ARBA" id="ARBA00022723"/>
    </source>
</evidence>
<comment type="caution">
    <text evidence="6">The sequence shown here is derived from an EMBL/GenBank/DDBJ whole genome shotgun (WGS) entry which is preliminary data.</text>
</comment>
<reference evidence="6 7" key="1">
    <citation type="journal article" date="2024" name="J Genomics">
        <title>Draft genome sequencing and assembly of Favolaschia claudopus CIRM-BRFM 2984 isolated from oak limbs.</title>
        <authorList>
            <person name="Navarro D."/>
            <person name="Drula E."/>
            <person name="Chaduli D."/>
            <person name="Cazenave R."/>
            <person name="Ahrendt S."/>
            <person name="Wang J."/>
            <person name="Lipzen A."/>
            <person name="Daum C."/>
            <person name="Barry K."/>
            <person name="Grigoriev I.V."/>
            <person name="Favel A."/>
            <person name="Rosso M.N."/>
            <person name="Martin F."/>
        </authorList>
    </citation>
    <scope>NUCLEOTIDE SEQUENCE [LARGE SCALE GENOMIC DNA]</scope>
    <source>
        <strain evidence="6 7">CIRM-BRFM 2984</strain>
    </source>
</reference>
<keyword evidence="1" id="KW-0479">Metal-binding</keyword>
<evidence type="ECO:0000256" key="3">
    <source>
        <dbReference type="ARBA" id="ARBA00022833"/>
    </source>
</evidence>
<dbReference type="SUPFAM" id="SSF144232">
    <property type="entry name" value="HIT/MYND zinc finger-like"/>
    <property type="match status" value="1"/>
</dbReference>
<keyword evidence="2 4" id="KW-0863">Zinc-finger</keyword>
<dbReference type="Proteomes" id="UP001362999">
    <property type="component" value="Unassembled WGS sequence"/>
</dbReference>
<evidence type="ECO:0000313" key="6">
    <source>
        <dbReference type="EMBL" id="KAK6988849.1"/>
    </source>
</evidence>